<comment type="subcellular location">
    <subcellularLocation>
        <location evidence="2">Membrane</location>
        <topology evidence="2">Multi-pass membrane protein</topology>
    </subcellularLocation>
</comment>
<feature type="domain" description="RING-type" evidence="15">
    <location>
        <begin position="530"/>
        <end position="572"/>
    </location>
</feature>
<dbReference type="GO" id="GO:0006511">
    <property type="term" value="P:ubiquitin-dependent protein catabolic process"/>
    <property type="evidence" value="ECO:0007669"/>
    <property type="project" value="TreeGrafter"/>
</dbReference>
<feature type="region of interest" description="Disordered" evidence="13">
    <location>
        <begin position="53"/>
        <end position="74"/>
    </location>
</feature>
<comment type="caution">
    <text evidence="16">The sequence shown here is derived from an EMBL/GenBank/DDBJ whole genome shotgun (WGS) entry which is preliminary data.</text>
</comment>
<dbReference type="PROSITE" id="PS50089">
    <property type="entry name" value="ZF_RING_2"/>
    <property type="match status" value="1"/>
</dbReference>
<evidence type="ECO:0000256" key="8">
    <source>
        <dbReference type="ARBA" id="ARBA00022786"/>
    </source>
</evidence>
<organism evidence="16 17">
    <name type="scientific">Rhodotorula paludigena</name>
    <dbReference type="NCBI Taxonomy" id="86838"/>
    <lineage>
        <taxon>Eukaryota</taxon>
        <taxon>Fungi</taxon>
        <taxon>Dikarya</taxon>
        <taxon>Basidiomycota</taxon>
        <taxon>Pucciniomycotina</taxon>
        <taxon>Microbotryomycetes</taxon>
        <taxon>Sporidiobolales</taxon>
        <taxon>Sporidiobolaceae</taxon>
        <taxon>Rhodotorula</taxon>
    </lineage>
</organism>
<evidence type="ECO:0000256" key="5">
    <source>
        <dbReference type="ARBA" id="ARBA00022692"/>
    </source>
</evidence>
<keyword evidence="6" id="KW-0479">Metal-binding</keyword>
<evidence type="ECO:0000259" key="15">
    <source>
        <dbReference type="PROSITE" id="PS50089"/>
    </source>
</evidence>
<comment type="catalytic activity">
    <reaction evidence="1">
        <text>S-ubiquitinyl-[E2 ubiquitin-conjugating enzyme]-L-cysteine + [acceptor protein]-L-lysine = [E2 ubiquitin-conjugating enzyme]-L-cysteine + N(6)-ubiquitinyl-[acceptor protein]-L-lysine.</text>
        <dbReference type="EC" id="2.3.2.27"/>
    </reaction>
</comment>
<keyword evidence="4" id="KW-0808">Transferase</keyword>
<evidence type="ECO:0000256" key="7">
    <source>
        <dbReference type="ARBA" id="ARBA00022771"/>
    </source>
</evidence>
<evidence type="ECO:0000256" key="12">
    <source>
        <dbReference type="PROSITE-ProRule" id="PRU00175"/>
    </source>
</evidence>
<dbReference type="SUPFAM" id="SSF57850">
    <property type="entry name" value="RING/U-box"/>
    <property type="match status" value="1"/>
</dbReference>
<dbReference type="PANTHER" id="PTHR45977">
    <property type="entry name" value="TARGET OF ERK KINASE MPK-1"/>
    <property type="match status" value="1"/>
</dbReference>
<evidence type="ECO:0000256" key="13">
    <source>
        <dbReference type="SAM" id="MobiDB-lite"/>
    </source>
</evidence>
<evidence type="ECO:0000256" key="10">
    <source>
        <dbReference type="ARBA" id="ARBA00022989"/>
    </source>
</evidence>
<dbReference type="InterPro" id="IPR001841">
    <property type="entry name" value="Znf_RING"/>
</dbReference>
<feature type="compositionally biased region" description="Polar residues" evidence="13">
    <location>
        <begin position="617"/>
        <end position="626"/>
    </location>
</feature>
<dbReference type="InterPro" id="IPR013083">
    <property type="entry name" value="Znf_RING/FYVE/PHD"/>
</dbReference>
<keyword evidence="10 14" id="KW-1133">Transmembrane helix</keyword>
<keyword evidence="8" id="KW-0833">Ubl conjugation pathway</keyword>
<reference evidence="16 17" key="1">
    <citation type="submission" date="2021-12" db="EMBL/GenBank/DDBJ databases">
        <title>High titer production of polyol ester of fatty acids by Rhodotorula paludigena BS15 towards product separation-free biomass refinery.</title>
        <authorList>
            <person name="Mano J."/>
            <person name="Ono H."/>
            <person name="Tanaka T."/>
            <person name="Naito K."/>
            <person name="Sushida H."/>
            <person name="Ike M."/>
            <person name="Tokuyasu K."/>
            <person name="Kitaoka M."/>
        </authorList>
    </citation>
    <scope>NUCLEOTIDE SEQUENCE [LARGE SCALE GENOMIC DNA]</scope>
    <source>
        <strain evidence="16 17">BS15</strain>
    </source>
</reference>
<dbReference type="GO" id="GO:0016567">
    <property type="term" value="P:protein ubiquitination"/>
    <property type="evidence" value="ECO:0007669"/>
    <property type="project" value="TreeGrafter"/>
</dbReference>
<feature type="region of interest" description="Disordered" evidence="13">
    <location>
        <begin position="612"/>
        <end position="638"/>
    </location>
</feature>
<evidence type="ECO:0000256" key="9">
    <source>
        <dbReference type="ARBA" id="ARBA00022833"/>
    </source>
</evidence>
<protein>
    <recommendedName>
        <fullName evidence="3">RING-type E3 ubiquitin transferase</fullName>
        <ecNumber evidence="3">2.3.2.27</ecNumber>
    </recommendedName>
</protein>
<dbReference type="GO" id="GO:0008270">
    <property type="term" value="F:zinc ion binding"/>
    <property type="evidence" value="ECO:0007669"/>
    <property type="project" value="UniProtKB-KW"/>
</dbReference>
<evidence type="ECO:0000256" key="3">
    <source>
        <dbReference type="ARBA" id="ARBA00012483"/>
    </source>
</evidence>
<evidence type="ECO:0000256" key="4">
    <source>
        <dbReference type="ARBA" id="ARBA00022679"/>
    </source>
</evidence>
<keyword evidence="17" id="KW-1185">Reference proteome</keyword>
<keyword evidence="7 12" id="KW-0863">Zinc-finger</keyword>
<dbReference type="Gene3D" id="3.50.30.30">
    <property type="match status" value="1"/>
</dbReference>
<evidence type="ECO:0000256" key="2">
    <source>
        <dbReference type="ARBA" id="ARBA00004141"/>
    </source>
</evidence>
<dbReference type="InterPro" id="IPR046450">
    <property type="entry name" value="PA_dom_sf"/>
</dbReference>
<dbReference type="Gene3D" id="3.30.40.10">
    <property type="entry name" value="Zinc/RING finger domain, C3HC4 (zinc finger)"/>
    <property type="match status" value="1"/>
</dbReference>
<accession>A0AAV5G5E1</accession>
<dbReference type="EMBL" id="BQKY01000002">
    <property type="protein sequence ID" value="GJN87741.1"/>
    <property type="molecule type" value="Genomic_DNA"/>
</dbReference>
<dbReference type="GO" id="GO:0016020">
    <property type="term" value="C:membrane"/>
    <property type="evidence" value="ECO:0007669"/>
    <property type="project" value="UniProtKB-SubCell"/>
</dbReference>
<dbReference type="PANTHER" id="PTHR45977:SF4">
    <property type="entry name" value="RING-TYPE DOMAIN-CONTAINING PROTEIN"/>
    <property type="match status" value="1"/>
</dbReference>
<keyword evidence="11 14" id="KW-0472">Membrane</keyword>
<evidence type="ECO:0000256" key="6">
    <source>
        <dbReference type="ARBA" id="ARBA00022723"/>
    </source>
</evidence>
<dbReference type="InterPro" id="IPR003137">
    <property type="entry name" value="PA_domain"/>
</dbReference>
<name>A0AAV5G5E1_9BASI</name>
<dbReference type="AlphaFoldDB" id="A0AAV5G5E1"/>
<sequence length="663" mass="70091">MPPTLRQRAPHLVPALLFVVGFALLSWGGFFEPGGEFAESSVQSTHAADVGSLHVQGDGATPAAHDSSSPGDAGRRLRVGLAGAGSGKGRQSVQLSDGSKDDLAFTVQRGDAAHPLPPPLSRDAGDSAFAASQSRWTRLRSKVEGAVTSVGDLLLALFGFDEEDWFGLGDLDAGETGIEGGSLASWSESSVYVERTNSLHPSRPSAFGPHLLSEPLRGLLYPVESVLPTDAFGCTAAPVAPAPVNPSTPWIALVQRGKCAFSEKVRFAQGYGAAAVVFGDRSEEEGGISGGHGLLTPWSPDETDDITISSTFVSRASYISLLRTWQDEQDLAKQIPPMRDGSAQTDLVGRGENSGAPELVGLEVVLSKDEVFAWPLLDLLFMMLFLPSLFTLVTVFIQRVRAARAQKAERAPKDAVARLPVFRWGEAEKPASPDAGTGATVARALEQDEEREVGIAHVTVSTAEPTEETALLDHSASPAPIPPSLAQRLVSRLPASIARRLPSRFVPPSGPAPTRNAPLPTRRYPSLTECPFCLCDFEPGDLVMELPCGHLFHSGEVESWLEGQKGVCPVCRMSVLAPPQADVDAAAAVADQQPPQPLVDGAGASLLVQPSVQQQQRGTLSHNSPRTILAASPVASSSSVPIEGLLERVSTAAVDRDARRDEA</sequence>
<keyword evidence="9" id="KW-0862">Zinc</keyword>
<evidence type="ECO:0000256" key="11">
    <source>
        <dbReference type="ARBA" id="ARBA00023136"/>
    </source>
</evidence>
<dbReference type="CDD" id="cd16454">
    <property type="entry name" value="RING-H2_PA-TM-RING"/>
    <property type="match status" value="1"/>
</dbReference>
<gene>
    <name evidence="16" type="ORF">Rhopal_000696-T1</name>
</gene>
<evidence type="ECO:0000256" key="14">
    <source>
        <dbReference type="SAM" id="Phobius"/>
    </source>
</evidence>
<dbReference type="SUPFAM" id="SSF52025">
    <property type="entry name" value="PA domain"/>
    <property type="match status" value="1"/>
</dbReference>
<feature type="transmembrane region" description="Helical" evidence="14">
    <location>
        <begin position="12"/>
        <end position="31"/>
    </location>
</feature>
<dbReference type="Pfam" id="PF13639">
    <property type="entry name" value="zf-RING_2"/>
    <property type="match status" value="1"/>
</dbReference>
<evidence type="ECO:0000313" key="17">
    <source>
        <dbReference type="Proteomes" id="UP001342314"/>
    </source>
</evidence>
<keyword evidence="5 14" id="KW-0812">Transmembrane</keyword>
<dbReference type="Proteomes" id="UP001342314">
    <property type="component" value="Unassembled WGS sequence"/>
</dbReference>
<evidence type="ECO:0000256" key="1">
    <source>
        <dbReference type="ARBA" id="ARBA00000900"/>
    </source>
</evidence>
<dbReference type="Pfam" id="PF02225">
    <property type="entry name" value="PA"/>
    <property type="match status" value="1"/>
</dbReference>
<feature type="transmembrane region" description="Helical" evidence="14">
    <location>
        <begin position="372"/>
        <end position="397"/>
    </location>
</feature>
<proteinExistence type="predicted"/>
<evidence type="ECO:0000313" key="16">
    <source>
        <dbReference type="EMBL" id="GJN87741.1"/>
    </source>
</evidence>
<dbReference type="GO" id="GO:0061630">
    <property type="term" value="F:ubiquitin protein ligase activity"/>
    <property type="evidence" value="ECO:0007669"/>
    <property type="project" value="UniProtKB-EC"/>
</dbReference>
<dbReference type="EC" id="2.3.2.27" evidence="3"/>